<dbReference type="EMBL" id="LNQP01000057">
    <property type="protein sequence ID" value="KSU87010.1"/>
    <property type="molecule type" value="Genomic_DNA"/>
</dbReference>
<dbReference type="Pfam" id="PF14526">
    <property type="entry name" value="Cass2"/>
    <property type="match status" value="1"/>
</dbReference>
<dbReference type="InterPro" id="IPR010499">
    <property type="entry name" value="AraC_E-bd"/>
</dbReference>
<name>A0A0V8JIW8_9BACI</name>
<reference evidence="2 3" key="1">
    <citation type="submission" date="2015-11" db="EMBL/GenBank/DDBJ databases">
        <title>Bacillus caseinolyticus sp nov.</title>
        <authorList>
            <person name="Dastager S.G."/>
            <person name="Mawlankar R."/>
        </authorList>
    </citation>
    <scope>NUCLEOTIDE SEQUENCE [LARGE SCALE GENOMIC DNA]</scope>
    <source>
        <strain evidence="2 3">SGD-V-76</strain>
    </source>
</reference>
<accession>A0A0V8JIW8</accession>
<dbReference type="InterPro" id="IPR011256">
    <property type="entry name" value="Reg_factor_effector_dom_sf"/>
</dbReference>
<evidence type="ECO:0000313" key="3">
    <source>
        <dbReference type="Proteomes" id="UP000053681"/>
    </source>
</evidence>
<dbReference type="GeneID" id="93682729"/>
<evidence type="ECO:0000259" key="1">
    <source>
        <dbReference type="SMART" id="SM00871"/>
    </source>
</evidence>
<organism evidence="2 3">
    <name type="scientific">Priestia veravalensis</name>
    <dbReference type="NCBI Taxonomy" id="1414648"/>
    <lineage>
        <taxon>Bacteria</taxon>
        <taxon>Bacillati</taxon>
        <taxon>Bacillota</taxon>
        <taxon>Bacilli</taxon>
        <taxon>Bacillales</taxon>
        <taxon>Bacillaceae</taxon>
        <taxon>Priestia</taxon>
    </lineage>
</organism>
<dbReference type="Gene3D" id="3.20.80.10">
    <property type="entry name" value="Regulatory factor, effector binding domain"/>
    <property type="match status" value="1"/>
</dbReference>
<feature type="domain" description="AraC effector-binding" evidence="1">
    <location>
        <begin position="7"/>
        <end position="163"/>
    </location>
</feature>
<sequence length="164" mass="18875">MLANVVVDQRKVYIDELTVVGVPIRTTDRAEEKGTGTIPAHWDMFYKQQMANKIANKVTGKMFALYTDYEASNPIEFTFALGYEVTPGGELREEMREFTIPAGEYMVFTTAIGPAKKVVLDAWSYIWEWSNRNERAFVLDFELYDERCIDPNFSQVDIYVSIKS</sequence>
<dbReference type="SMART" id="SM00871">
    <property type="entry name" value="AraC_E_bind"/>
    <property type="match status" value="1"/>
</dbReference>
<comment type="caution">
    <text evidence="2">The sequence shown here is derived from an EMBL/GenBank/DDBJ whole genome shotgun (WGS) entry which is preliminary data.</text>
</comment>
<dbReference type="SUPFAM" id="SSF55136">
    <property type="entry name" value="Probable bacterial effector-binding domain"/>
    <property type="match status" value="1"/>
</dbReference>
<keyword evidence="2" id="KW-0238">DNA-binding</keyword>
<keyword evidence="3" id="KW-1185">Reference proteome</keyword>
<evidence type="ECO:0000313" key="2">
    <source>
        <dbReference type="EMBL" id="KSU87010.1"/>
    </source>
</evidence>
<dbReference type="InterPro" id="IPR053182">
    <property type="entry name" value="YobU-like_regulator"/>
</dbReference>
<dbReference type="RefSeq" id="WP_061784859.1">
    <property type="nucleotide sequence ID" value="NZ_KQ758672.1"/>
</dbReference>
<dbReference type="GO" id="GO:0003677">
    <property type="term" value="F:DNA binding"/>
    <property type="evidence" value="ECO:0007669"/>
    <property type="project" value="UniProtKB-KW"/>
</dbReference>
<dbReference type="AlphaFoldDB" id="A0A0V8JIW8"/>
<gene>
    <name evidence="2" type="ORF">AS180_15570</name>
</gene>
<dbReference type="Proteomes" id="UP000053681">
    <property type="component" value="Unassembled WGS sequence"/>
</dbReference>
<proteinExistence type="predicted"/>
<dbReference type="InterPro" id="IPR029441">
    <property type="entry name" value="Cass2"/>
</dbReference>
<dbReference type="PANTHER" id="PTHR36444">
    <property type="entry name" value="TRANSCRIPTIONAL REGULATOR PROTEIN YOBU-RELATED"/>
    <property type="match status" value="1"/>
</dbReference>
<protein>
    <submittedName>
        <fullName evidence="2">DNA-binding protein</fullName>
    </submittedName>
</protein>
<dbReference type="PANTHER" id="PTHR36444:SF2">
    <property type="entry name" value="TRANSCRIPTIONAL REGULATOR PROTEIN YOBU-RELATED"/>
    <property type="match status" value="1"/>
</dbReference>